<evidence type="ECO:0000256" key="1">
    <source>
        <dbReference type="SAM" id="MobiDB-lite"/>
    </source>
</evidence>
<accession>A0A0B5J6X7</accession>
<protein>
    <submittedName>
        <fullName evidence="2">Uncharacterized protein</fullName>
    </submittedName>
</protein>
<sequence length="218" mass="24112">MTCVAVAAYFLFHFVYCNDCARQPNVATDALRQSKKKGAAQIGYLCAPMAQRGAGSQHCVAVATSCLQQGASEGDAFATKTDAASQARRLKAIAQQKTGANYKDANKDGDQSTTLYLVCKPIHKTQTFFFLFFPTVDNCFAFCIRLMSIWRPGKHGPTASGRQDRNGQPHATRWLPKTKRHRHRMLQLHHKRGNGTKKVMVFILHSDSGSLGHSARVQ</sequence>
<organism evidence="2 3">
    <name type="scientific">Pandoravirus inopinatum</name>
    <dbReference type="NCBI Taxonomy" id="1605721"/>
    <lineage>
        <taxon>Viruses</taxon>
        <taxon>Pandoravirus</taxon>
    </lineage>
</organism>
<reference evidence="2 3" key="1">
    <citation type="journal article" date="2015" name="Parasitol. Res.">
        <title>Viruses in close associations with free-living amoebae.</title>
        <authorList>
            <person name="Scheid P."/>
        </authorList>
    </citation>
    <scope>NUCLEOTIDE SEQUENCE [LARGE SCALE GENOMIC DNA]</scope>
    <source>
        <strain evidence="2">KlaHel</strain>
    </source>
</reference>
<dbReference type="EMBL" id="KP136319">
    <property type="protein sequence ID" value="AJF97555.1"/>
    <property type="molecule type" value="Genomic_DNA"/>
</dbReference>
<dbReference type="Proteomes" id="UP000202511">
    <property type="component" value="Segment"/>
</dbReference>
<name>A0A0B5J6X7_9VIRU</name>
<proteinExistence type="predicted"/>
<evidence type="ECO:0000313" key="2">
    <source>
        <dbReference type="EMBL" id="AJF97555.1"/>
    </source>
</evidence>
<feature type="region of interest" description="Disordered" evidence="1">
    <location>
        <begin position="154"/>
        <end position="173"/>
    </location>
</feature>
<dbReference type="RefSeq" id="YP_009119790.1">
    <property type="nucleotide sequence ID" value="NC_026440.1"/>
</dbReference>
<evidence type="ECO:0000313" key="3">
    <source>
        <dbReference type="Proteomes" id="UP000202511"/>
    </source>
</evidence>
<dbReference type="GeneID" id="23462472"/>
<dbReference type="KEGG" id="vg:23462472"/>